<evidence type="ECO:0000256" key="2">
    <source>
        <dbReference type="ARBA" id="ARBA00008622"/>
    </source>
</evidence>
<proteinExistence type="inferred from homology"/>
<protein>
    <submittedName>
        <fullName evidence="14">Cytochrome b/b6 domain-containing protein</fullName>
    </submittedName>
</protein>
<comment type="subcellular location">
    <subcellularLocation>
        <location evidence="1">Cell membrane</location>
        <topology evidence="1">Multi-pass membrane protein</topology>
    </subcellularLocation>
</comment>
<keyword evidence="11 12" id="KW-0472">Membrane</keyword>
<name>A0ABU9IDZ2_9SPHN</name>
<keyword evidence="7" id="KW-0479">Metal-binding</keyword>
<sequence>MARTAKRPAKRHALSTRLWHWINALSLIILFMSGLNISNGHRRLYWGEWGFAPEQAWLEVPRFPGWATIPDYYSLSAARDWHVLFALVFGFSLLAFMIAALINRHMQRDIFASAREWKPSNVWRDIREHLKFNFHHGEGKYNILQKIAYSAVILILLPLMIFTGIVMSPGGEAALPFLTDVFGGRQSARSLHFIAAWGLFAFFVLHIALVLVSGPMRQLRDMITGGKLDGDDHAAS</sequence>
<keyword evidence="9 12" id="KW-1133">Transmembrane helix</keyword>
<gene>
    <name evidence="14" type="ORF">AAEO60_08205</name>
</gene>
<evidence type="ECO:0000256" key="5">
    <source>
        <dbReference type="ARBA" id="ARBA00022617"/>
    </source>
</evidence>
<dbReference type="PANTHER" id="PTHR30485">
    <property type="entry name" value="NI/FE-HYDROGENASE 1 B-TYPE CYTOCHROME SUBUNIT"/>
    <property type="match status" value="1"/>
</dbReference>
<dbReference type="InterPro" id="IPR011577">
    <property type="entry name" value="Cyt_b561_bac/Ni-Hgenase"/>
</dbReference>
<evidence type="ECO:0000256" key="12">
    <source>
        <dbReference type="SAM" id="Phobius"/>
    </source>
</evidence>
<feature type="domain" description="Cytochrome b561 bacterial/Ni-hydrogenase" evidence="13">
    <location>
        <begin position="11"/>
        <end position="225"/>
    </location>
</feature>
<keyword evidence="4" id="KW-1003">Cell membrane</keyword>
<keyword evidence="10" id="KW-0408">Iron</keyword>
<evidence type="ECO:0000256" key="1">
    <source>
        <dbReference type="ARBA" id="ARBA00004651"/>
    </source>
</evidence>
<evidence type="ECO:0000256" key="10">
    <source>
        <dbReference type="ARBA" id="ARBA00023004"/>
    </source>
</evidence>
<dbReference type="InterPro" id="IPR051542">
    <property type="entry name" value="Hydrogenase_cytochrome"/>
</dbReference>
<evidence type="ECO:0000256" key="8">
    <source>
        <dbReference type="ARBA" id="ARBA00022982"/>
    </source>
</evidence>
<reference evidence="14 15" key="1">
    <citation type="submission" date="2024-04" db="EMBL/GenBank/DDBJ databases">
        <title>Aurantiacibacter sp. DGU6 16S ribosomal RNA gene Genome sequencing and assembly.</title>
        <authorList>
            <person name="Park S."/>
        </authorList>
    </citation>
    <scope>NUCLEOTIDE SEQUENCE [LARGE SCALE GENOMIC DNA]</scope>
    <source>
        <strain evidence="14 15">DGU6</strain>
    </source>
</reference>
<evidence type="ECO:0000256" key="6">
    <source>
        <dbReference type="ARBA" id="ARBA00022692"/>
    </source>
</evidence>
<dbReference type="Gene3D" id="1.20.950.20">
    <property type="entry name" value="Transmembrane di-heme cytochromes, Chain C"/>
    <property type="match status" value="1"/>
</dbReference>
<keyword evidence="8" id="KW-0249">Electron transport</keyword>
<dbReference type="InterPro" id="IPR000516">
    <property type="entry name" value="Ni-dep_Hydgase_cyt-B"/>
</dbReference>
<evidence type="ECO:0000256" key="7">
    <source>
        <dbReference type="ARBA" id="ARBA00022723"/>
    </source>
</evidence>
<feature type="transmembrane region" description="Helical" evidence="12">
    <location>
        <begin position="190"/>
        <end position="212"/>
    </location>
</feature>
<dbReference type="SUPFAM" id="SSF81342">
    <property type="entry name" value="Transmembrane di-heme cytochromes"/>
    <property type="match status" value="1"/>
</dbReference>
<organism evidence="14 15">
    <name type="scientific">Aurantiacibacter gilvus</name>
    <dbReference type="NCBI Taxonomy" id="3139141"/>
    <lineage>
        <taxon>Bacteria</taxon>
        <taxon>Pseudomonadati</taxon>
        <taxon>Pseudomonadota</taxon>
        <taxon>Alphaproteobacteria</taxon>
        <taxon>Sphingomonadales</taxon>
        <taxon>Erythrobacteraceae</taxon>
        <taxon>Aurantiacibacter</taxon>
    </lineage>
</organism>
<evidence type="ECO:0000256" key="9">
    <source>
        <dbReference type="ARBA" id="ARBA00022989"/>
    </source>
</evidence>
<dbReference type="PRINTS" id="PR00161">
    <property type="entry name" value="NIHGNASECYTB"/>
</dbReference>
<dbReference type="InterPro" id="IPR016174">
    <property type="entry name" value="Di-haem_cyt_TM"/>
</dbReference>
<comment type="caution">
    <text evidence="14">The sequence shown here is derived from an EMBL/GenBank/DDBJ whole genome shotgun (WGS) entry which is preliminary data.</text>
</comment>
<comment type="similarity">
    <text evidence="2">Belongs to the HupC/HyaC/HydC family.</text>
</comment>
<feature type="transmembrane region" description="Helical" evidence="12">
    <location>
        <begin position="81"/>
        <end position="102"/>
    </location>
</feature>
<evidence type="ECO:0000313" key="14">
    <source>
        <dbReference type="EMBL" id="MEL1250650.1"/>
    </source>
</evidence>
<dbReference type="Pfam" id="PF01292">
    <property type="entry name" value="Ni_hydr_CYTB"/>
    <property type="match status" value="1"/>
</dbReference>
<keyword evidence="15" id="KW-1185">Reference proteome</keyword>
<evidence type="ECO:0000256" key="4">
    <source>
        <dbReference type="ARBA" id="ARBA00022475"/>
    </source>
</evidence>
<evidence type="ECO:0000256" key="3">
    <source>
        <dbReference type="ARBA" id="ARBA00022448"/>
    </source>
</evidence>
<dbReference type="RefSeq" id="WP_341673163.1">
    <property type="nucleotide sequence ID" value="NZ_JBBYHV010000001.1"/>
</dbReference>
<dbReference type="PANTHER" id="PTHR30485:SF1">
    <property type="entry name" value="CYTOCHROME YDHU-RELATED"/>
    <property type="match status" value="1"/>
</dbReference>
<dbReference type="Proteomes" id="UP001497045">
    <property type="component" value="Unassembled WGS sequence"/>
</dbReference>
<evidence type="ECO:0000259" key="13">
    <source>
        <dbReference type="Pfam" id="PF01292"/>
    </source>
</evidence>
<keyword evidence="6 12" id="KW-0812">Transmembrane</keyword>
<feature type="transmembrane region" description="Helical" evidence="12">
    <location>
        <begin position="147"/>
        <end position="170"/>
    </location>
</feature>
<keyword evidence="3" id="KW-0813">Transport</keyword>
<accession>A0ABU9IDZ2</accession>
<evidence type="ECO:0000313" key="15">
    <source>
        <dbReference type="Proteomes" id="UP001497045"/>
    </source>
</evidence>
<keyword evidence="5" id="KW-0349">Heme</keyword>
<feature type="transmembrane region" description="Helical" evidence="12">
    <location>
        <begin position="21"/>
        <end position="38"/>
    </location>
</feature>
<dbReference type="EMBL" id="JBBYHV010000001">
    <property type="protein sequence ID" value="MEL1250650.1"/>
    <property type="molecule type" value="Genomic_DNA"/>
</dbReference>
<evidence type="ECO:0000256" key="11">
    <source>
        <dbReference type="ARBA" id="ARBA00023136"/>
    </source>
</evidence>